<name>A2E2J6_TRIV3</name>
<evidence type="ECO:0000313" key="2">
    <source>
        <dbReference type="Proteomes" id="UP000001542"/>
    </source>
</evidence>
<dbReference type="RefSeq" id="XP_001325394.1">
    <property type="nucleotide sequence ID" value="XM_001325359.1"/>
</dbReference>
<reference evidence="1" key="1">
    <citation type="submission" date="2006-10" db="EMBL/GenBank/DDBJ databases">
        <authorList>
            <person name="Amadeo P."/>
            <person name="Zhao Q."/>
            <person name="Wortman J."/>
            <person name="Fraser-Liggett C."/>
            <person name="Carlton J."/>
        </authorList>
    </citation>
    <scope>NUCLEOTIDE SEQUENCE</scope>
    <source>
        <strain evidence="1">G3</strain>
    </source>
</reference>
<dbReference type="InParanoid" id="A2E2J6"/>
<dbReference type="AlphaFoldDB" id="A2E2J6"/>
<dbReference type="KEGG" id="tva:4771144"/>
<dbReference type="VEuPathDB" id="TrichDB:TVAG_444550"/>
<organism evidence="1 2">
    <name type="scientific">Trichomonas vaginalis (strain ATCC PRA-98 / G3)</name>
    <dbReference type="NCBI Taxonomy" id="412133"/>
    <lineage>
        <taxon>Eukaryota</taxon>
        <taxon>Metamonada</taxon>
        <taxon>Parabasalia</taxon>
        <taxon>Trichomonadida</taxon>
        <taxon>Trichomonadidae</taxon>
        <taxon>Trichomonas</taxon>
    </lineage>
</organism>
<evidence type="ECO:0000313" key="1">
    <source>
        <dbReference type="EMBL" id="EAY13171.1"/>
    </source>
</evidence>
<accession>A2E2J6</accession>
<proteinExistence type="predicted"/>
<sequence length="158" mass="18296">MDSPWFNDACEDEFSNSSGETEPLCLRQGRSVSCYRIGTDIHQPSFLSLTNHLITKYGEEIGKKSADRDQQLLNQINIDDNHGKFENPIIVIDDNNKDRLNAYPCNNLSRSMPINLKAKPIQRYSADETYDVIQSKIAKQLCQRHKQIWERIGYVYQK</sequence>
<dbReference type="Proteomes" id="UP000001542">
    <property type="component" value="Unassembled WGS sequence"/>
</dbReference>
<gene>
    <name evidence="1" type="ORF">TVAG_444550</name>
</gene>
<keyword evidence="2" id="KW-1185">Reference proteome</keyword>
<protein>
    <submittedName>
        <fullName evidence="1">Uncharacterized protein</fullName>
    </submittedName>
</protein>
<dbReference type="EMBL" id="DS113290">
    <property type="protein sequence ID" value="EAY13171.1"/>
    <property type="molecule type" value="Genomic_DNA"/>
</dbReference>
<reference evidence="1" key="2">
    <citation type="journal article" date="2007" name="Science">
        <title>Draft genome sequence of the sexually transmitted pathogen Trichomonas vaginalis.</title>
        <authorList>
            <person name="Carlton J.M."/>
            <person name="Hirt R.P."/>
            <person name="Silva J.C."/>
            <person name="Delcher A.L."/>
            <person name="Schatz M."/>
            <person name="Zhao Q."/>
            <person name="Wortman J.R."/>
            <person name="Bidwell S.L."/>
            <person name="Alsmark U.C.M."/>
            <person name="Besteiro S."/>
            <person name="Sicheritz-Ponten T."/>
            <person name="Noel C.J."/>
            <person name="Dacks J.B."/>
            <person name="Foster P.G."/>
            <person name="Simillion C."/>
            <person name="Van de Peer Y."/>
            <person name="Miranda-Saavedra D."/>
            <person name="Barton G.J."/>
            <person name="Westrop G.D."/>
            <person name="Mueller S."/>
            <person name="Dessi D."/>
            <person name="Fiori P.L."/>
            <person name="Ren Q."/>
            <person name="Paulsen I."/>
            <person name="Zhang H."/>
            <person name="Bastida-Corcuera F.D."/>
            <person name="Simoes-Barbosa A."/>
            <person name="Brown M.T."/>
            <person name="Hayes R.D."/>
            <person name="Mukherjee M."/>
            <person name="Okumura C.Y."/>
            <person name="Schneider R."/>
            <person name="Smith A.J."/>
            <person name="Vanacova S."/>
            <person name="Villalvazo M."/>
            <person name="Haas B.J."/>
            <person name="Pertea M."/>
            <person name="Feldblyum T.V."/>
            <person name="Utterback T.R."/>
            <person name="Shu C.L."/>
            <person name="Osoegawa K."/>
            <person name="de Jong P.J."/>
            <person name="Hrdy I."/>
            <person name="Horvathova L."/>
            <person name="Zubacova Z."/>
            <person name="Dolezal P."/>
            <person name="Malik S.B."/>
            <person name="Logsdon J.M. Jr."/>
            <person name="Henze K."/>
            <person name="Gupta A."/>
            <person name="Wang C.C."/>
            <person name="Dunne R.L."/>
            <person name="Upcroft J.A."/>
            <person name="Upcroft P."/>
            <person name="White O."/>
            <person name="Salzberg S.L."/>
            <person name="Tang P."/>
            <person name="Chiu C.-H."/>
            <person name="Lee Y.-S."/>
            <person name="Embley T.M."/>
            <person name="Coombs G.H."/>
            <person name="Mottram J.C."/>
            <person name="Tachezy J."/>
            <person name="Fraser-Liggett C.M."/>
            <person name="Johnson P.J."/>
        </authorList>
    </citation>
    <scope>NUCLEOTIDE SEQUENCE [LARGE SCALE GENOMIC DNA]</scope>
    <source>
        <strain evidence="1">G3</strain>
    </source>
</reference>
<dbReference type="VEuPathDB" id="TrichDB:TVAGG3_0306330"/>